<feature type="compositionally biased region" description="Basic and acidic residues" evidence="6">
    <location>
        <begin position="871"/>
        <end position="880"/>
    </location>
</feature>
<dbReference type="Pfam" id="PF04930">
    <property type="entry name" value="FUN14"/>
    <property type="match status" value="1"/>
</dbReference>
<evidence type="ECO:0000313" key="8">
    <source>
        <dbReference type="Proteomes" id="UP000837857"/>
    </source>
</evidence>
<keyword evidence="3" id="KW-0812">Transmembrane</keyword>
<dbReference type="PANTHER" id="PTHR21346:SF0">
    <property type="entry name" value="RE45833P"/>
    <property type="match status" value="1"/>
</dbReference>
<feature type="compositionally biased region" description="Low complexity" evidence="6">
    <location>
        <begin position="188"/>
        <end position="197"/>
    </location>
</feature>
<feature type="region of interest" description="Disordered" evidence="6">
    <location>
        <begin position="871"/>
        <end position="890"/>
    </location>
</feature>
<feature type="region of interest" description="Disordered" evidence="6">
    <location>
        <begin position="964"/>
        <end position="985"/>
    </location>
</feature>
<feature type="compositionally biased region" description="Acidic residues" evidence="6">
    <location>
        <begin position="881"/>
        <end position="890"/>
    </location>
</feature>
<protein>
    <recommendedName>
        <fullName evidence="9">MICOS complex subunit MIC60</fullName>
    </recommendedName>
</protein>
<proteinExistence type="inferred from homology"/>
<feature type="non-terminal residue" evidence="7">
    <location>
        <position position="1"/>
    </location>
</feature>
<keyword evidence="5" id="KW-0472">Membrane</keyword>
<evidence type="ECO:0000256" key="5">
    <source>
        <dbReference type="ARBA" id="ARBA00023136"/>
    </source>
</evidence>
<evidence type="ECO:0000256" key="3">
    <source>
        <dbReference type="ARBA" id="ARBA00022692"/>
    </source>
</evidence>
<feature type="region of interest" description="Disordered" evidence="6">
    <location>
        <begin position="656"/>
        <end position="692"/>
    </location>
</feature>
<dbReference type="Proteomes" id="UP000837857">
    <property type="component" value="Chromosome 24"/>
</dbReference>
<keyword evidence="8" id="KW-1185">Reference proteome</keyword>
<reference evidence="7" key="1">
    <citation type="submission" date="2022-03" db="EMBL/GenBank/DDBJ databases">
        <authorList>
            <person name="Martin H S."/>
        </authorList>
    </citation>
    <scope>NUCLEOTIDE SEQUENCE</scope>
</reference>
<evidence type="ECO:0000256" key="4">
    <source>
        <dbReference type="ARBA" id="ARBA00022989"/>
    </source>
</evidence>
<feature type="compositionally biased region" description="Basic and acidic residues" evidence="6">
    <location>
        <begin position="835"/>
        <end position="855"/>
    </location>
</feature>
<dbReference type="PANTHER" id="PTHR21346">
    <property type="entry name" value="FUN14 DOMAIN CONTAINING"/>
    <property type="match status" value="1"/>
</dbReference>
<feature type="compositionally biased region" description="Polar residues" evidence="6">
    <location>
        <begin position="319"/>
        <end position="344"/>
    </location>
</feature>
<comment type="similarity">
    <text evidence="2">Belongs to the FUN14 family.</text>
</comment>
<organism evidence="7 8">
    <name type="scientific">Iphiclides podalirius</name>
    <name type="common">scarce swallowtail</name>
    <dbReference type="NCBI Taxonomy" id="110791"/>
    <lineage>
        <taxon>Eukaryota</taxon>
        <taxon>Metazoa</taxon>
        <taxon>Ecdysozoa</taxon>
        <taxon>Arthropoda</taxon>
        <taxon>Hexapoda</taxon>
        <taxon>Insecta</taxon>
        <taxon>Pterygota</taxon>
        <taxon>Neoptera</taxon>
        <taxon>Endopterygota</taxon>
        <taxon>Lepidoptera</taxon>
        <taxon>Glossata</taxon>
        <taxon>Ditrysia</taxon>
        <taxon>Papilionoidea</taxon>
        <taxon>Papilionidae</taxon>
        <taxon>Papilioninae</taxon>
        <taxon>Iphiclides</taxon>
    </lineage>
</organism>
<feature type="region of interest" description="Disordered" evidence="6">
    <location>
        <begin position="459"/>
        <end position="479"/>
    </location>
</feature>
<feature type="compositionally biased region" description="Basic and acidic residues" evidence="6">
    <location>
        <begin position="345"/>
        <end position="355"/>
    </location>
</feature>
<feature type="compositionally biased region" description="Low complexity" evidence="6">
    <location>
        <begin position="675"/>
        <end position="692"/>
    </location>
</feature>
<sequence>MEKCPPMAKPIPDLDLSELSKYAPKRKEESVFDVTVNNISKRSSSSRLLLGTLGGWVTGVGVSRVGKVAAFGLGGGVILLHFACELGYVHVNWDKVREGVGRSQELMEQFVRFVKKNSCLSVGFIGGFFFARPKPVGAVVVADPEERPPLAPEPITQAKPPDPFKGTEEPATFLEHPPFLPPKPIPHSPKISPSSIPNPSPSVTTTKQVEPGYPNYGGYIYSIPGYSAFQPVSYPGVVQPSQAALSTEPPSSEFIPFPILSNKDSAPVVTTEEKPLTPTSKASEPPPPVTEKPKAQTDFEENFTPAVTSTKPATDETKNPISESKMSITSLTQGSGATVTIPTQHSKDAKKKPAERFSLKTSIPISKIDMKCVGNPSEVFQGVKPNFNPTSSNTKPESGPRVEIQSNIVIKSAPKESENNEPKENPPKVTNSISTLINAAEMINKTDSQFQQSLDVLNENSKDSPYHSQLSPATSRPFFSHNMDANKSSLINKPPDGTTNEQKNQILFIQNKNPTNQKMLVTIQQQNSQVMVQRSSFEPKNLQAPSRLSGQGKKCTEEILNDNGSSSKVVALKRLHQEDCDENDFENLITENQIYGNKIVVKEKSQGTLQEQDLKNKKTFEKSSQLESKNVVLQPNFLYVSNVQFPANLMMIKNNKSSNETSKANKTSMNETKPTDVITTTSSTDTSVKSTKPQTIAVSTEIHMYKSSNNVIQTTPNKTKPDIVFQTSSQKVIMNPQIVYQVPMVVDSDKKTNQTFVNKEYSKPPGQITNEFQKPYEQSKNNDKLFIACPYQMDSKLQPKIVITNIRSKTPKADEFSSLDLYEKKKRLRRMKYLTNRENKDSQKPEPKRNSDNLKDIITPDNMKDEIYKELTNTRERLDDDSTDADSDYDEDEMNEYNTIINSYGKNKTRERNENDKIEFLAGLNLASEKVYKEKELERMERTIKRDSIAAAYITAGRLDRIFHDNSPPVAPKPVKTSPSSERLVGNYRRDDEPILHQKQMFLSHLSLVQVTPKYREGYERVWREIIKERKRRNGTTETDQTKQPRLQTESAELDPDGQLQLLTEIKKCVNENNNLIKKRLDSFCEDGDSIRVLAEKNFSELNRLSKMADRSVKHFSGQDTRKRDLNPGFDSEAIQKAATKLEQPFRNYPKINIPNISKIISLKSIQDPTTMLTTQATSMDEPQNSAAGVTEMFNENTERVQDFGCQVEEPKPWPGIEALISHYKEFEIARKKEIADLHRRNTALRVDAAHITRLASRDAERARALLAERHNLASEETRVSQTLHRLYATIELVKNC</sequence>
<keyword evidence="4" id="KW-1133">Transmembrane helix</keyword>
<accession>A0ABN8IHX9</accession>
<gene>
    <name evidence="7" type="ORF">IPOD504_LOCUS10256</name>
</gene>
<feature type="compositionally biased region" description="Polar residues" evidence="6">
    <location>
        <begin position="1036"/>
        <end position="1051"/>
    </location>
</feature>
<evidence type="ECO:0008006" key="9">
    <source>
        <dbReference type="Google" id="ProtNLM"/>
    </source>
</evidence>
<dbReference type="InterPro" id="IPR007014">
    <property type="entry name" value="FUN14"/>
</dbReference>
<dbReference type="EMBL" id="OW152836">
    <property type="protein sequence ID" value="CAH2057467.1"/>
    <property type="molecule type" value="Genomic_DNA"/>
</dbReference>
<name>A0ABN8IHX9_9NEOP</name>
<feature type="region of interest" description="Disordered" evidence="6">
    <location>
        <begin position="1033"/>
        <end position="1052"/>
    </location>
</feature>
<feature type="region of interest" description="Disordered" evidence="6">
    <location>
        <begin position="382"/>
        <end position="430"/>
    </location>
</feature>
<feature type="region of interest" description="Disordered" evidence="6">
    <location>
        <begin position="186"/>
        <end position="209"/>
    </location>
</feature>
<evidence type="ECO:0000256" key="2">
    <source>
        <dbReference type="ARBA" id="ARBA00009160"/>
    </source>
</evidence>
<evidence type="ECO:0000313" key="7">
    <source>
        <dbReference type="EMBL" id="CAH2057467.1"/>
    </source>
</evidence>
<feature type="compositionally biased region" description="Polar residues" evidence="6">
    <location>
        <begin position="656"/>
        <end position="671"/>
    </location>
</feature>
<evidence type="ECO:0000256" key="1">
    <source>
        <dbReference type="ARBA" id="ARBA00004374"/>
    </source>
</evidence>
<feature type="region of interest" description="Disordered" evidence="6">
    <location>
        <begin position="267"/>
        <end position="355"/>
    </location>
</feature>
<feature type="compositionally biased region" description="Basic and acidic residues" evidence="6">
    <location>
        <begin position="413"/>
        <end position="426"/>
    </location>
</feature>
<comment type="subcellular location">
    <subcellularLocation>
        <location evidence="1">Mitochondrion outer membrane</location>
        <topology evidence="1">Multi-pass membrane protein</topology>
    </subcellularLocation>
</comment>
<feature type="region of interest" description="Disordered" evidence="6">
    <location>
        <begin position="833"/>
        <end position="859"/>
    </location>
</feature>
<evidence type="ECO:0000256" key="6">
    <source>
        <dbReference type="SAM" id="MobiDB-lite"/>
    </source>
</evidence>
<feature type="compositionally biased region" description="Polar residues" evidence="6">
    <location>
        <begin position="387"/>
        <end position="396"/>
    </location>
</feature>